<dbReference type="PANTHER" id="PTHR43194:SF2">
    <property type="entry name" value="PEROXISOMAL MEMBRANE PROTEIN LPX1"/>
    <property type="match status" value="1"/>
</dbReference>
<accession>R9ABS1</accession>
<dbReference type="InterPro" id="IPR000073">
    <property type="entry name" value="AB_hydrolase_1"/>
</dbReference>
<dbReference type="eggNOG" id="ENOG502S1BG">
    <property type="taxonomic scope" value="Eukaryota"/>
</dbReference>
<dbReference type="InterPro" id="IPR029058">
    <property type="entry name" value="AB_hydrolase_fold"/>
</dbReference>
<dbReference type="Proteomes" id="UP000014064">
    <property type="component" value="Unassembled WGS sequence"/>
</dbReference>
<dbReference type="GO" id="GO:0016787">
    <property type="term" value="F:hydrolase activity"/>
    <property type="evidence" value="ECO:0007669"/>
    <property type="project" value="UniProtKB-KW"/>
</dbReference>
<evidence type="ECO:0000313" key="3">
    <source>
        <dbReference type="Proteomes" id="UP000014064"/>
    </source>
</evidence>
<dbReference type="STRING" id="1299270.R9ABS1"/>
<keyword evidence="3" id="KW-1185">Reference proteome</keyword>
<feature type="domain" description="AB hydrolase-1" evidence="1">
    <location>
        <begin position="100"/>
        <end position="333"/>
    </location>
</feature>
<keyword evidence="2" id="KW-0378">Hydrolase</keyword>
<dbReference type="SUPFAM" id="SSF53474">
    <property type="entry name" value="alpha/beta-Hydrolases"/>
    <property type="match status" value="1"/>
</dbReference>
<dbReference type="Gene3D" id="3.40.50.1820">
    <property type="entry name" value="alpha/beta hydrolase"/>
    <property type="match status" value="1"/>
</dbReference>
<name>R9ABS1_WALI9</name>
<sequence length="349" mass="38259">MTTITIQNKHLALGAASLLLSFHLYRLVGGLFANTPPPAPSHGYSVRVERGLGGIERDSDTARAVDEVYPPDAFPGGGDVRLPHGRIKYYILGPQEGEKIVLVHGFSSPCIIWRELAVSLAGAGYRVLMYDHYGRGYSDHPIVEYSGALYTCTLALLMHHVGFARATLCGLSMGGPIVVNFADVFPDMVNSIILLAPAGLMDDAPFTTARSIDPKSFIEAPHWLRRILKPSGPANYNASEMPDNLRMLAKMSAIQGQRTPFVHALLSTLREGILFNQDEVFKAVGRRGRRVHIVWGTADNIVPYSLSKRMLEYMPQASLDTIVDGGHDLAITNADHVHRSIVAFMKEQS</sequence>
<dbReference type="InterPro" id="IPR050228">
    <property type="entry name" value="Carboxylesterase_BioH"/>
</dbReference>
<dbReference type="EMBL" id="KE007241">
    <property type="protein sequence ID" value="EOQ99524.1"/>
    <property type="molecule type" value="Genomic_DNA"/>
</dbReference>
<dbReference type="OrthoDB" id="408373at2759"/>
<organism evidence="2 3">
    <name type="scientific">Wallemia ichthyophaga (strain EXF-994 / CBS 113033)</name>
    <dbReference type="NCBI Taxonomy" id="1299270"/>
    <lineage>
        <taxon>Eukaryota</taxon>
        <taxon>Fungi</taxon>
        <taxon>Dikarya</taxon>
        <taxon>Basidiomycota</taxon>
        <taxon>Wallemiomycotina</taxon>
        <taxon>Wallemiomycetes</taxon>
        <taxon>Wallemiales</taxon>
        <taxon>Wallemiaceae</taxon>
        <taxon>Wallemia</taxon>
    </lineage>
</organism>
<dbReference type="Pfam" id="PF00561">
    <property type="entry name" value="Abhydrolase_1"/>
    <property type="match status" value="1"/>
</dbReference>
<reference evidence="3" key="1">
    <citation type="journal article" date="2013" name="BMC Genomics">
        <title>Genome and transcriptome sequencing of the halophilic fungus Wallemia ichthyophaga: haloadaptations present and absent.</title>
        <authorList>
            <person name="Zajc J."/>
            <person name="Liu Y."/>
            <person name="Dai W."/>
            <person name="Yang Z."/>
            <person name="Hu J."/>
            <person name="Gostincar C."/>
            <person name="Gunde-Cimerman N."/>
        </authorList>
    </citation>
    <scope>NUCLEOTIDE SEQUENCE [LARGE SCALE GENOMIC DNA]</scope>
    <source>
        <strain evidence="3">EXF-994 / CBS 113033</strain>
    </source>
</reference>
<evidence type="ECO:0000313" key="2">
    <source>
        <dbReference type="EMBL" id="EOQ99524.1"/>
    </source>
</evidence>
<dbReference type="GeneID" id="20374799"/>
<dbReference type="KEGG" id="wic:J056_001847"/>
<protein>
    <submittedName>
        <fullName evidence="2">2-hydroxy-6-oxononadienedioate/2-hydroxy-6-oxononatrienedioate hydrolase</fullName>
    </submittedName>
</protein>
<dbReference type="AlphaFoldDB" id="R9ABS1"/>
<dbReference type="RefSeq" id="XP_009269750.1">
    <property type="nucleotide sequence ID" value="XM_009271475.1"/>
</dbReference>
<evidence type="ECO:0000259" key="1">
    <source>
        <dbReference type="Pfam" id="PF00561"/>
    </source>
</evidence>
<gene>
    <name evidence="2" type="ORF">J056_001847</name>
</gene>
<dbReference type="PANTHER" id="PTHR43194">
    <property type="entry name" value="HYDROLASE ALPHA/BETA FOLD FAMILY"/>
    <property type="match status" value="1"/>
</dbReference>
<dbReference type="PRINTS" id="PR00111">
    <property type="entry name" value="ABHYDROLASE"/>
</dbReference>
<dbReference type="HOGENOM" id="CLU_020336_11_0_1"/>
<proteinExistence type="predicted"/>
<dbReference type="OMA" id="AGYRILC"/>